<evidence type="ECO:0000259" key="6">
    <source>
        <dbReference type="PROSITE" id="PS51371"/>
    </source>
</evidence>
<feature type="domain" description="CBS" evidence="6">
    <location>
        <begin position="233"/>
        <end position="303"/>
    </location>
</feature>
<protein>
    <submittedName>
        <fullName evidence="7">DgyrCDS6622</fullName>
    </submittedName>
</protein>
<dbReference type="GO" id="GO:0019887">
    <property type="term" value="F:protein kinase regulator activity"/>
    <property type="evidence" value="ECO:0007669"/>
    <property type="project" value="TreeGrafter"/>
</dbReference>
<feature type="domain" description="CBS" evidence="6">
    <location>
        <begin position="12"/>
        <end position="70"/>
    </location>
</feature>
<dbReference type="GO" id="GO:0031588">
    <property type="term" value="C:nucleotide-activated protein kinase complex"/>
    <property type="evidence" value="ECO:0007669"/>
    <property type="project" value="TreeGrafter"/>
</dbReference>
<dbReference type="AlphaFoldDB" id="A0A7I8VQ59"/>
<feature type="domain" description="CBS" evidence="6">
    <location>
        <begin position="92"/>
        <end position="152"/>
    </location>
</feature>
<dbReference type="OrthoDB" id="449052at2759"/>
<comment type="similarity">
    <text evidence="1">Belongs to the 5'-AMP-activated protein kinase gamma subunit family.</text>
</comment>
<dbReference type="SMART" id="SM00116">
    <property type="entry name" value="CBS"/>
    <property type="match status" value="4"/>
</dbReference>
<dbReference type="GO" id="GO:0005634">
    <property type="term" value="C:nucleus"/>
    <property type="evidence" value="ECO:0007669"/>
    <property type="project" value="TreeGrafter"/>
</dbReference>
<evidence type="ECO:0000256" key="5">
    <source>
        <dbReference type="PROSITE-ProRule" id="PRU00703"/>
    </source>
</evidence>
<evidence type="ECO:0000256" key="2">
    <source>
        <dbReference type="ARBA" id="ARBA00022737"/>
    </source>
</evidence>
<dbReference type="InterPro" id="IPR000644">
    <property type="entry name" value="CBS_dom"/>
</dbReference>
<dbReference type="EMBL" id="CAJFCJ010000007">
    <property type="protein sequence ID" value="CAD5117878.1"/>
    <property type="molecule type" value="Genomic_DNA"/>
</dbReference>
<dbReference type="InterPro" id="IPR050511">
    <property type="entry name" value="AMPK_gamma/SDS23_families"/>
</dbReference>
<evidence type="ECO:0000256" key="3">
    <source>
        <dbReference type="ARBA" id="ARBA00023122"/>
    </source>
</evidence>
<reference evidence="7 8" key="1">
    <citation type="submission" date="2020-08" db="EMBL/GenBank/DDBJ databases">
        <authorList>
            <person name="Hejnol A."/>
        </authorList>
    </citation>
    <scope>NUCLEOTIDE SEQUENCE [LARGE SCALE GENOMIC DNA]</scope>
</reference>
<dbReference type="Pfam" id="PF00571">
    <property type="entry name" value="CBS"/>
    <property type="match status" value="4"/>
</dbReference>
<comment type="subunit">
    <text evidence="4">AMPK is a heterotrimer of an alpha catalytic subunit (PRKAA1 or PRKAA2), a beta (PRKAB1 or PRKAB2) and a gamma non-catalytic subunits (PRKAG1, PRKAG2 or PRKAG3). Interacts with FNIP1 and FNIP2.</text>
</comment>
<name>A0A7I8VQ59_9ANNE</name>
<sequence>MKAHKCYDLIPLSSKLVVFDTSLNVKKAFFALVYNGVRAAPLWDSRKQTFVGMLTITDFIKILKMYYKSSNSRMEELEEHKISTWREVLQEYDRPLVNISADASLYEAVEALVVNRVHRLPVIDRATGNALYILTHKRILRFLFLFIYNLPQPSYMEKTIEELKIGTFENLQTATSETPLIDVLNVFVDHRISALPIVNDRGEVIDIYAKFDVINLAAEKTYNNLGMSVKEAMKKRRGEESGFEGVVTCVKQDCLRVILNRIVEAEVHRLVVVNEHKHVVGVISLSDILSFLVLREPEENYDEIMSTM</sequence>
<dbReference type="CDD" id="cd04618">
    <property type="entry name" value="CBS_euAMPK_gamma-like_repeat1"/>
    <property type="match status" value="1"/>
</dbReference>
<keyword evidence="3 5" id="KW-0129">CBS domain</keyword>
<comment type="caution">
    <text evidence="7">The sequence shown here is derived from an EMBL/GenBank/DDBJ whole genome shotgun (WGS) entry which is preliminary data.</text>
</comment>
<dbReference type="PROSITE" id="PS51371">
    <property type="entry name" value="CBS"/>
    <property type="match status" value="4"/>
</dbReference>
<dbReference type="GO" id="GO:0016208">
    <property type="term" value="F:AMP binding"/>
    <property type="evidence" value="ECO:0007669"/>
    <property type="project" value="TreeGrafter"/>
</dbReference>
<evidence type="ECO:0000256" key="4">
    <source>
        <dbReference type="ARBA" id="ARBA00025878"/>
    </source>
</evidence>
<keyword evidence="8" id="KW-1185">Reference proteome</keyword>
<dbReference type="PANTHER" id="PTHR13780">
    <property type="entry name" value="AMP-ACTIVATED PROTEIN KINASE, GAMMA REGULATORY SUBUNIT"/>
    <property type="match status" value="1"/>
</dbReference>
<keyword evidence="2" id="KW-0677">Repeat</keyword>
<feature type="domain" description="CBS" evidence="6">
    <location>
        <begin position="165"/>
        <end position="225"/>
    </location>
</feature>
<dbReference type="GO" id="GO:0005737">
    <property type="term" value="C:cytoplasm"/>
    <property type="evidence" value="ECO:0007669"/>
    <property type="project" value="TreeGrafter"/>
</dbReference>
<dbReference type="CDD" id="cd04641">
    <property type="entry name" value="CBS_euAMPK_gamma-like_repeat2"/>
    <property type="match status" value="1"/>
</dbReference>
<evidence type="ECO:0000256" key="1">
    <source>
        <dbReference type="ARBA" id="ARBA00006750"/>
    </source>
</evidence>
<evidence type="ECO:0000313" key="8">
    <source>
        <dbReference type="Proteomes" id="UP000549394"/>
    </source>
</evidence>
<accession>A0A7I8VQ59</accession>
<dbReference type="GO" id="GO:0019901">
    <property type="term" value="F:protein kinase binding"/>
    <property type="evidence" value="ECO:0007669"/>
    <property type="project" value="TreeGrafter"/>
</dbReference>
<organism evidence="7 8">
    <name type="scientific">Dimorphilus gyrociliatus</name>
    <dbReference type="NCBI Taxonomy" id="2664684"/>
    <lineage>
        <taxon>Eukaryota</taxon>
        <taxon>Metazoa</taxon>
        <taxon>Spiralia</taxon>
        <taxon>Lophotrochozoa</taxon>
        <taxon>Annelida</taxon>
        <taxon>Polychaeta</taxon>
        <taxon>Polychaeta incertae sedis</taxon>
        <taxon>Dinophilidae</taxon>
        <taxon>Dimorphilus</taxon>
    </lineage>
</organism>
<dbReference type="InterPro" id="IPR046342">
    <property type="entry name" value="CBS_dom_sf"/>
</dbReference>
<dbReference type="Gene3D" id="3.10.580.10">
    <property type="entry name" value="CBS-domain"/>
    <property type="match status" value="2"/>
</dbReference>
<dbReference type="Proteomes" id="UP000549394">
    <property type="component" value="Unassembled WGS sequence"/>
</dbReference>
<gene>
    <name evidence="7" type="ORF">DGYR_LOCUS6352</name>
</gene>
<evidence type="ECO:0000313" key="7">
    <source>
        <dbReference type="EMBL" id="CAD5117878.1"/>
    </source>
</evidence>
<dbReference type="SUPFAM" id="SSF54631">
    <property type="entry name" value="CBS-domain pair"/>
    <property type="match status" value="2"/>
</dbReference>
<dbReference type="PANTHER" id="PTHR13780:SF35">
    <property type="entry name" value="LD22662P"/>
    <property type="match status" value="1"/>
</dbReference>
<proteinExistence type="inferred from homology"/>